<keyword evidence="2" id="KW-1185">Reference proteome</keyword>
<evidence type="ECO:0000313" key="1">
    <source>
        <dbReference type="EMBL" id="GAP33841.1"/>
    </source>
</evidence>
<reference evidence="1 2" key="2">
    <citation type="journal article" date="2016" name="Science">
        <title>A bacterium that degrades and assimilates poly(ethylene terephthalate).</title>
        <authorList>
            <person name="Yoshida S."/>
            <person name="Hiraga K."/>
            <person name="Takehana T."/>
            <person name="Taniguchi I."/>
            <person name="Yamaji H."/>
            <person name="Maeda Y."/>
            <person name="Toyohara K."/>
            <person name="Miyamoto K."/>
            <person name="Kimura Y."/>
            <person name="Oda K."/>
        </authorList>
    </citation>
    <scope>NUCLEOTIDE SEQUENCE [LARGE SCALE GENOMIC DNA]</scope>
    <source>
        <strain evidence="2">NBRC 110686 / TISTR 2288 / 201-F6</strain>
    </source>
</reference>
<name>A0A0K8NTU6_PISS1</name>
<protein>
    <submittedName>
        <fullName evidence="1">Uncharacterized protein</fullName>
    </submittedName>
</protein>
<comment type="caution">
    <text evidence="1">The sequence shown here is derived from an EMBL/GenBank/DDBJ whole genome shotgun (WGS) entry which is preliminary data.</text>
</comment>
<organism evidence="1 2">
    <name type="scientific">Piscinibacter sakaiensis</name>
    <name type="common">Ideonella sakaiensis</name>
    <dbReference type="NCBI Taxonomy" id="1547922"/>
    <lineage>
        <taxon>Bacteria</taxon>
        <taxon>Pseudomonadati</taxon>
        <taxon>Pseudomonadota</taxon>
        <taxon>Betaproteobacteria</taxon>
        <taxon>Burkholderiales</taxon>
        <taxon>Sphaerotilaceae</taxon>
        <taxon>Piscinibacter</taxon>
    </lineage>
</organism>
<gene>
    <name evidence="1" type="ORF">ISF6_1096</name>
</gene>
<proteinExistence type="predicted"/>
<sequence length="495" mass="50472">MTLELSIEPAPGRHLAGASLPVAVVLKNAGAGSAEVPQDDELPFEFVLQPQSPGGRAYSLSQVVVQTQRMMDPLPSARVQLSPLAAGATRRYEADLATLGVEPLRPGRYALSVAWARAGAPRLASAPVALELAAPVVRSFATAASPRHERFGQVVLESGGPQPRVLQRVAGEDRPADGPWHDVPGGAAPGAVQAVAAGLPSPGDTAPGGGPDDGTRWLGVLQQGPGGPALSAAIVQGAAVFRRIDPLPLGVAVADLAPVGWQARREQASFVALGKGADGRLRLVLAAFAVGGQSGVRAVPIDDVAGPARWAVRFHGAGAPLKLDLVTVESRAGRWRVVQRVVDFSSGQAAAPVVLDEDAAPVVALALDPLKGLGGPDAVDVLAGLAGPPAQLRLRRLALAGGAPVAEGRFALPVDAAGRPAQDWQLSPPAHPRRVAVARLGDQLIGRALGPGGVAAQIVDAAAPQATLLQLRAIGSGLWATWIDPALGLRFAAVP</sequence>
<dbReference type="STRING" id="1547922.ISF6_1096"/>
<dbReference type="AlphaFoldDB" id="A0A0K8NTU6"/>
<reference evidence="2" key="1">
    <citation type="submission" date="2015-07" db="EMBL/GenBank/DDBJ databases">
        <title>Discovery of a poly(ethylene terephthalate assimilation.</title>
        <authorList>
            <person name="Yoshida S."/>
            <person name="Hiraga K."/>
            <person name="Takehana T."/>
            <person name="Taniguchi I."/>
            <person name="Yamaji H."/>
            <person name="Maeda Y."/>
            <person name="Toyohara K."/>
            <person name="Miyamoto K."/>
            <person name="Kimura Y."/>
            <person name="Oda K."/>
        </authorList>
    </citation>
    <scope>NUCLEOTIDE SEQUENCE [LARGE SCALE GENOMIC DNA]</scope>
    <source>
        <strain evidence="2">NBRC 110686 / TISTR 2288 / 201-F6</strain>
    </source>
</reference>
<dbReference type="RefSeq" id="WP_157548396.1">
    <property type="nucleotide sequence ID" value="NZ_BBYR01000002.1"/>
</dbReference>
<accession>A0A0K8NTU6</accession>
<dbReference type="Proteomes" id="UP000037660">
    <property type="component" value="Unassembled WGS sequence"/>
</dbReference>
<dbReference type="EMBL" id="BBYR01000002">
    <property type="protein sequence ID" value="GAP33841.1"/>
    <property type="molecule type" value="Genomic_DNA"/>
</dbReference>
<evidence type="ECO:0000313" key="2">
    <source>
        <dbReference type="Proteomes" id="UP000037660"/>
    </source>
</evidence>